<dbReference type="InterPro" id="IPR006837">
    <property type="entry name" value="Divergent_DAC"/>
</dbReference>
<dbReference type="PANTHER" id="PTHR30105">
    <property type="entry name" value="UNCHARACTERIZED YIBQ-RELATED"/>
    <property type="match status" value="1"/>
</dbReference>
<feature type="region of interest" description="Disordered" evidence="1">
    <location>
        <begin position="33"/>
        <end position="329"/>
    </location>
</feature>
<organism evidence="2 3">
    <name type="scientific">Rhodovulum iodosum</name>
    <dbReference type="NCBI Taxonomy" id="68291"/>
    <lineage>
        <taxon>Bacteria</taxon>
        <taxon>Pseudomonadati</taxon>
        <taxon>Pseudomonadota</taxon>
        <taxon>Alphaproteobacteria</taxon>
        <taxon>Rhodobacterales</taxon>
        <taxon>Paracoccaceae</taxon>
        <taxon>Rhodovulum</taxon>
    </lineage>
</organism>
<dbReference type="RefSeq" id="WP_125404019.1">
    <property type="nucleotide sequence ID" value="NZ_JBEHHI010000001.1"/>
</dbReference>
<dbReference type="Pfam" id="PF04748">
    <property type="entry name" value="Polysacc_deac_2"/>
    <property type="match status" value="1"/>
</dbReference>
<evidence type="ECO:0000313" key="2">
    <source>
        <dbReference type="EMBL" id="MEX5726741.1"/>
    </source>
</evidence>
<feature type="compositionally biased region" description="Low complexity" evidence="1">
    <location>
        <begin position="224"/>
        <end position="260"/>
    </location>
</feature>
<sequence length="562" mass="56227">MSRGFLNGIIWGTGAVVAGLIAVTLALPPAAPPGGGESMVRDTQPAPVETAEAEAGRAAPDTPPAASDTPAATPVAPETQTTPAAREPERTADVPEPETATPDADAVAPEPETAAPEPETAAPEAEPDTPAAAPASPEAASVPDAAPPDADVPGTTVETAIDLPAGSEFNRPPPDMPAQAPAAEPGPGTGGDAPGMARPVDDAAQPPRPDTAPASTPLAAADSPGALTAPDLPGAAPAGPEGEEPVLPTPGALGPGAPSADTAPVVVDRTGGPAPAPAAAAEDTAEQAADAEQAAEATGVRINRLPSITATPEPESAPEEADPAAAAEAMAEAGALARFATPVEAPGARPLFSIVMIDAGAEGLDRASLTTFAFPVTFAVDPTRPDAAEAMAAYRAAGYEVVALATGLPKDAEPKDVEVAMTRHLSVLSETVAVMDPAEAGLQSNRAAMRQLVSLLNDTGHGLITYDRGLNSAQQLASRAGVPATTVYRSLDAEREASPKIRRYLDRAVFQAAQDGAVVMVGHSYAETVAALYSWAQEDKAREVALVPISAILADPDDAGGR</sequence>
<dbReference type="InterPro" id="IPR011330">
    <property type="entry name" value="Glyco_hydro/deAcase_b/a-brl"/>
</dbReference>
<feature type="compositionally biased region" description="Low complexity" evidence="1">
    <location>
        <begin position="97"/>
        <end position="153"/>
    </location>
</feature>
<dbReference type="PANTHER" id="PTHR30105:SF2">
    <property type="entry name" value="DIVERGENT POLYSACCHARIDE DEACETYLASE SUPERFAMILY"/>
    <property type="match status" value="1"/>
</dbReference>
<comment type="caution">
    <text evidence="2">The sequence shown here is derived from an EMBL/GenBank/DDBJ whole genome shotgun (WGS) entry which is preliminary data.</text>
</comment>
<feature type="compositionally biased region" description="Low complexity" evidence="1">
    <location>
        <begin position="277"/>
        <end position="298"/>
    </location>
</feature>
<dbReference type="Gene3D" id="3.20.20.370">
    <property type="entry name" value="Glycoside hydrolase/deacetylase"/>
    <property type="match status" value="1"/>
</dbReference>
<name>A0ABV3XN50_9RHOB</name>
<feature type="compositionally biased region" description="Low complexity" evidence="1">
    <location>
        <begin position="177"/>
        <end position="186"/>
    </location>
</feature>
<dbReference type="Proteomes" id="UP001560019">
    <property type="component" value="Unassembled WGS sequence"/>
</dbReference>
<dbReference type="EMBL" id="JBEHHI010000001">
    <property type="protein sequence ID" value="MEX5726741.1"/>
    <property type="molecule type" value="Genomic_DNA"/>
</dbReference>
<evidence type="ECO:0000256" key="1">
    <source>
        <dbReference type="SAM" id="MobiDB-lite"/>
    </source>
</evidence>
<keyword evidence="3" id="KW-1185">Reference proteome</keyword>
<dbReference type="CDD" id="cd10936">
    <property type="entry name" value="CE4_DAC2"/>
    <property type="match status" value="1"/>
</dbReference>
<proteinExistence type="predicted"/>
<gene>
    <name evidence="2" type="ORF">Ga0609869_000094</name>
</gene>
<protein>
    <submittedName>
        <fullName evidence="2">Polysaccharide deacetylase 2 family uncharacterized protein YibQ</fullName>
    </submittedName>
</protein>
<reference evidence="2 3" key="1">
    <citation type="submission" date="2024-06" db="EMBL/GenBank/DDBJ databases">
        <title>Genome of Rhodovulum iodosum, a marine photoferrotroph.</title>
        <authorList>
            <person name="Bianchini G."/>
            <person name="Nikeleit V."/>
            <person name="Kappler A."/>
            <person name="Bryce C."/>
            <person name="Sanchez-Baracaldo P."/>
        </authorList>
    </citation>
    <scope>NUCLEOTIDE SEQUENCE [LARGE SCALE GENOMIC DNA]</scope>
    <source>
        <strain evidence="2 3">UT/N1</strain>
    </source>
</reference>
<accession>A0ABV3XN50</accession>
<dbReference type="SUPFAM" id="SSF88713">
    <property type="entry name" value="Glycoside hydrolase/deacetylase"/>
    <property type="match status" value="1"/>
</dbReference>
<feature type="compositionally biased region" description="Low complexity" evidence="1">
    <location>
        <begin position="58"/>
        <end position="77"/>
    </location>
</feature>
<evidence type="ECO:0000313" key="3">
    <source>
        <dbReference type="Proteomes" id="UP001560019"/>
    </source>
</evidence>